<evidence type="ECO:0000259" key="1">
    <source>
        <dbReference type="Pfam" id="PF12680"/>
    </source>
</evidence>
<dbReference type="InterPro" id="IPR037401">
    <property type="entry name" value="SnoaL-like"/>
</dbReference>
<dbReference type="Proteomes" id="UP001064971">
    <property type="component" value="Chromosome"/>
</dbReference>
<organism evidence="2 3">
    <name type="scientific">Deinococcus aetherius</name>
    <dbReference type="NCBI Taxonomy" id="200252"/>
    <lineage>
        <taxon>Bacteria</taxon>
        <taxon>Thermotogati</taxon>
        <taxon>Deinococcota</taxon>
        <taxon>Deinococci</taxon>
        <taxon>Deinococcales</taxon>
        <taxon>Deinococcaceae</taxon>
        <taxon>Deinococcus</taxon>
    </lineage>
</organism>
<name>A0ABM8AF92_9DEIO</name>
<sequence>MANLTETFMERLQTIEASGDPMPLVELFADETALRNMTTQEWNGKEGAQDFWSRYLANFQTIRSEFFHHADDGHTGVMEWEAAGKLADGADIAYRGISVIEHDGQQVQAFRTYYDSAAFVKPGVES</sequence>
<dbReference type="InterPro" id="IPR032710">
    <property type="entry name" value="NTF2-like_dom_sf"/>
</dbReference>
<gene>
    <name evidence="2" type="ORF">DAETH_24160</name>
</gene>
<keyword evidence="2" id="KW-0378">Hydrolase</keyword>
<accession>A0ABM8AF92</accession>
<dbReference type="SUPFAM" id="SSF54427">
    <property type="entry name" value="NTF2-like"/>
    <property type="match status" value="1"/>
</dbReference>
<reference evidence="2" key="1">
    <citation type="submission" date="2022-07" db="EMBL/GenBank/DDBJ databases">
        <title>Complete Genome Sequence of the Radioresistant Bacterium Deinococcus aetherius ST0316, Isolated from the Air Dust collected in Lower Stratosphere above Japan.</title>
        <authorList>
            <person name="Satoh K."/>
            <person name="Hagiwara K."/>
            <person name="Katsumata K."/>
            <person name="Kubo A."/>
            <person name="Yokobori S."/>
            <person name="Yamagishi A."/>
            <person name="Oono Y."/>
            <person name="Narumi I."/>
        </authorList>
    </citation>
    <scope>NUCLEOTIDE SEQUENCE</scope>
    <source>
        <strain evidence="2">ST0316</strain>
    </source>
</reference>
<dbReference type="GO" id="GO:0016787">
    <property type="term" value="F:hydrolase activity"/>
    <property type="evidence" value="ECO:0007669"/>
    <property type="project" value="UniProtKB-KW"/>
</dbReference>
<keyword evidence="3" id="KW-1185">Reference proteome</keyword>
<dbReference type="Pfam" id="PF12680">
    <property type="entry name" value="SnoaL_2"/>
    <property type="match status" value="1"/>
</dbReference>
<feature type="domain" description="SnoaL-like" evidence="1">
    <location>
        <begin position="14"/>
        <end position="105"/>
    </location>
</feature>
<proteinExistence type="predicted"/>
<dbReference type="Gene3D" id="3.10.450.50">
    <property type="match status" value="1"/>
</dbReference>
<dbReference type="RefSeq" id="WP_264775142.1">
    <property type="nucleotide sequence ID" value="NZ_AP026560.1"/>
</dbReference>
<evidence type="ECO:0000313" key="3">
    <source>
        <dbReference type="Proteomes" id="UP001064971"/>
    </source>
</evidence>
<evidence type="ECO:0000313" key="2">
    <source>
        <dbReference type="EMBL" id="BDP42447.1"/>
    </source>
</evidence>
<protein>
    <submittedName>
        <fullName evidence="2">Epoxide hydrolase</fullName>
    </submittedName>
</protein>
<dbReference type="EMBL" id="AP026560">
    <property type="protein sequence ID" value="BDP42447.1"/>
    <property type="molecule type" value="Genomic_DNA"/>
</dbReference>